<dbReference type="InterPro" id="IPR010982">
    <property type="entry name" value="Lambda_DNA-bd_dom_sf"/>
</dbReference>
<dbReference type="CDD" id="cd00093">
    <property type="entry name" value="HTH_XRE"/>
    <property type="match status" value="1"/>
</dbReference>
<evidence type="ECO:0000259" key="1">
    <source>
        <dbReference type="PROSITE" id="PS50943"/>
    </source>
</evidence>
<feature type="domain" description="HTH cro/C1-type" evidence="1">
    <location>
        <begin position="40"/>
        <end position="82"/>
    </location>
</feature>
<organism evidence="2 3">
    <name type="scientific">Streptomyces chartreusis NRRL 3882</name>
    <dbReference type="NCBI Taxonomy" id="1079985"/>
    <lineage>
        <taxon>Bacteria</taxon>
        <taxon>Bacillati</taxon>
        <taxon>Actinomycetota</taxon>
        <taxon>Actinomycetes</taxon>
        <taxon>Kitasatosporales</taxon>
        <taxon>Streptomycetaceae</taxon>
        <taxon>Streptomyces</taxon>
    </lineage>
</organism>
<dbReference type="RefSeq" id="WP_010047438.1">
    <property type="nucleotide sequence ID" value="NZ_LT962942.1"/>
</dbReference>
<protein>
    <recommendedName>
        <fullName evidence="1">HTH cro/C1-type domain-containing protein</fullName>
    </recommendedName>
</protein>
<sequence length="292" mass="32590">MDNRAEVSAFLKSRRDRITPEQVGLPVYGHRRVPGLRRGEVAMLAGVSVEYYTRMERGDLGGVSESVLDALAQALKLDDTERDHLYALARAAHVTPARARRRPKKASVRPSVLRIIEGLQDQPAYLRNNRMDILAANALARILHSDVFEMEQPNTCRFCFLDPRAPRLYVDWERVARDAVGVLRLEVAKNPYDRELSNLIGELSTRSDAFRTMWGAHNVHSFTRGSKRFHHPAVGEMELVHESLDLPGDEGLSITVYSAEPGTPAADTLKLLASWAASEGRDAAASRTDSEH</sequence>
<dbReference type="Pfam" id="PF17765">
    <property type="entry name" value="MLTR_LBD"/>
    <property type="match status" value="1"/>
</dbReference>
<dbReference type="EMBL" id="LT963352">
    <property type="protein sequence ID" value="SOR84443.1"/>
    <property type="molecule type" value="Genomic_DNA"/>
</dbReference>
<dbReference type="PROSITE" id="PS50943">
    <property type="entry name" value="HTH_CROC1"/>
    <property type="match status" value="1"/>
</dbReference>
<dbReference type="Gene3D" id="3.30.450.180">
    <property type="match status" value="1"/>
</dbReference>
<dbReference type="OrthoDB" id="3542608at2"/>
<dbReference type="SUPFAM" id="SSF47413">
    <property type="entry name" value="lambda repressor-like DNA-binding domains"/>
    <property type="match status" value="1"/>
</dbReference>
<dbReference type="GO" id="GO:0003677">
    <property type="term" value="F:DNA binding"/>
    <property type="evidence" value="ECO:0007669"/>
    <property type="project" value="InterPro"/>
</dbReference>
<dbReference type="Proteomes" id="UP000235464">
    <property type="component" value="Chromosome I"/>
</dbReference>
<reference evidence="3" key="1">
    <citation type="submission" date="2017-11" db="EMBL/GenBank/DDBJ databases">
        <authorList>
            <person name="Wibberg D."/>
        </authorList>
    </citation>
    <scope>NUCLEOTIDE SEQUENCE [LARGE SCALE GENOMIC DNA]</scope>
</reference>
<accession>A0A2N9BM57</accession>
<dbReference type="SMART" id="SM00530">
    <property type="entry name" value="HTH_XRE"/>
    <property type="match status" value="1"/>
</dbReference>
<proteinExistence type="predicted"/>
<dbReference type="InterPro" id="IPR001387">
    <property type="entry name" value="Cro/C1-type_HTH"/>
</dbReference>
<dbReference type="Pfam" id="PF13560">
    <property type="entry name" value="HTH_31"/>
    <property type="match status" value="1"/>
</dbReference>
<dbReference type="PANTHER" id="PTHR35010:SF2">
    <property type="entry name" value="BLL4672 PROTEIN"/>
    <property type="match status" value="1"/>
</dbReference>
<gene>
    <name evidence="2" type="ORF">SCNRRL3882_7888</name>
</gene>
<dbReference type="PANTHER" id="PTHR35010">
    <property type="entry name" value="BLL4672 PROTEIN-RELATED"/>
    <property type="match status" value="1"/>
</dbReference>
<dbReference type="Gene3D" id="1.10.260.40">
    <property type="entry name" value="lambda repressor-like DNA-binding domains"/>
    <property type="match status" value="1"/>
</dbReference>
<evidence type="ECO:0000313" key="3">
    <source>
        <dbReference type="Proteomes" id="UP000235464"/>
    </source>
</evidence>
<evidence type="ECO:0000313" key="2">
    <source>
        <dbReference type="EMBL" id="SOR84443.1"/>
    </source>
</evidence>
<name>A0A2N9BM57_STRCX</name>
<dbReference type="InterPro" id="IPR041413">
    <property type="entry name" value="MLTR_LBD"/>
</dbReference>
<dbReference type="AlphaFoldDB" id="A0A2N9BM57"/>
<keyword evidence="3" id="KW-1185">Reference proteome</keyword>